<sequence length="402" mass="45569">MLKEVMTCCHLIFMQVSVNFVQTVLVVDTLMYQMKLSFNVEDLLHIYTLVRPKRELGTPFLKGNHYLCLRNPRQPQMRLGAMVSSHSRDFNDRFKCQSKECKDAIQVVNNRQVIRKGANLLAYKSIYHHVILYKVEELNRIKRFLSCPSLAPTASIQNDLAYTPLQLAREVEITHSFREGNDSDASLGETNMGRFRTLGQKKFVLATDPTVIAVPPISQVSLPALDLVLALVTRAWVKLSSLEPHSWTNTRGRSLAGPSKKSKKKAGETTSAYLYYLSANAELWKPEFSTVELGKKPLESYHHLRADKGVIHRDQEAQKEDKLSREAGQARLRDYLIRLEEMLEEEADEVLKEALEVPKELGQEVAKPTKDDKIITVDSITATIAKDRAAAEEAYLNLSVDL</sequence>
<accession>A0A7J0F170</accession>
<evidence type="ECO:0000313" key="2">
    <source>
        <dbReference type="Proteomes" id="UP000585474"/>
    </source>
</evidence>
<reference evidence="1 2" key="1">
    <citation type="submission" date="2019-07" db="EMBL/GenBank/DDBJ databases">
        <title>De Novo Assembly of kiwifruit Actinidia rufa.</title>
        <authorList>
            <person name="Sugita-Konishi S."/>
            <person name="Sato K."/>
            <person name="Mori E."/>
            <person name="Abe Y."/>
            <person name="Kisaki G."/>
            <person name="Hamano K."/>
            <person name="Suezawa K."/>
            <person name="Otani M."/>
            <person name="Fukuda T."/>
            <person name="Manabe T."/>
            <person name="Gomi K."/>
            <person name="Tabuchi M."/>
            <person name="Akimitsu K."/>
            <person name="Kataoka I."/>
        </authorList>
    </citation>
    <scope>NUCLEOTIDE SEQUENCE [LARGE SCALE GENOMIC DNA]</scope>
    <source>
        <strain evidence="2">cv. Fuchu</strain>
    </source>
</reference>
<proteinExistence type="predicted"/>
<gene>
    <name evidence="1" type="ORF">Acr_08g0008370</name>
</gene>
<organism evidence="1 2">
    <name type="scientific">Actinidia rufa</name>
    <dbReference type="NCBI Taxonomy" id="165716"/>
    <lineage>
        <taxon>Eukaryota</taxon>
        <taxon>Viridiplantae</taxon>
        <taxon>Streptophyta</taxon>
        <taxon>Embryophyta</taxon>
        <taxon>Tracheophyta</taxon>
        <taxon>Spermatophyta</taxon>
        <taxon>Magnoliopsida</taxon>
        <taxon>eudicotyledons</taxon>
        <taxon>Gunneridae</taxon>
        <taxon>Pentapetalae</taxon>
        <taxon>asterids</taxon>
        <taxon>Ericales</taxon>
        <taxon>Actinidiaceae</taxon>
        <taxon>Actinidia</taxon>
    </lineage>
</organism>
<keyword evidence="2" id="KW-1185">Reference proteome</keyword>
<dbReference type="AlphaFoldDB" id="A0A7J0F170"/>
<dbReference type="Proteomes" id="UP000585474">
    <property type="component" value="Unassembled WGS sequence"/>
</dbReference>
<protein>
    <submittedName>
        <fullName evidence="1">Uncharacterized protein</fullName>
    </submittedName>
</protein>
<name>A0A7J0F170_9ERIC</name>
<dbReference type="EMBL" id="BJWL01000008">
    <property type="protein sequence ID" value="GFY92441.1"/>
    <property type="molecule type" value="Genomic_DNA"/>
</dbReference>
<evidence type="ECO:0000313" key="1">
    <source>
        <dbReference type="EMBL" id="GFY92441.1"/>
    </source>
</evidence>
<comment type="caution">
    <text evidence="1">The sequence shown here is derived from an EMBL/GenBank/DDBJ whole genome shotgun (WGS) entry which is preliminary data.</text>
</comment>